<dbReference type="Proteomes" id="UP000827976">
    <property type="component" value="Chromosome 3"/>
</dbReference>
<sequence length="149" mass="16980">MLSSLLFSDVDLLPPHCKSPLFSLSPSLDFSFFLLLFLLLFLQALNIVPFPLVSSQTPAPPRRLLPPYPYMSVPGITPFTGMPNTSNSDLLRYLHQENSYAQALMARTQEFQRTLFAEMKNLMPPNISTPSERCGEWLPLFSFLFIFFV</sequence>
<organism evidence="1 2">
    <name type="scientific">Dioscorea alata</name>
    <name type="common">Purple yam</name>
    <dbReference type="NCBI Taxonomy" id="55571"/>
    <lineage>
        <taxon>Eukaryota</taxon>
        <taxon>Viridiplantae</taxon>
        <taxon>Streptophyta</taxon>
        <taxon>Embryophyta</taxon>
        <taxon>Tracheophyta</taxon>
        <taxon>Spermatophyta</taxon>
        <taxon>Magnoliopsida</taxon>
        <taxon>Liliopsida</taxon>
        <taxon>Dioscoreales</taxon>
        <taxon>Dioscoreaceae</taxon>
        <taxon>Dioscorea</taxon>
    </lineage>
</organism>
<accession>A0ACB7WL49</accession>
<protein>
    <submittedName>
        <fullName evidence="1">Peptidase S9A prolyl oligopeptidase protein</fullName>
    </submittedName>
</protein>
<proteinExistence type="predicted"/>
<comment type="caution">
    <text evidence="1">The sequence shown here is derived from an EMBL/GenBank/DDBJ whole genome shotgun (WGS) entry which is preliminary data.</text>
</comment>
<dbReference type="EMBL" id="CM037013">
    <property type="protein sequence ID" value="KAH7689003.1"/>
    <property type="molecule type" value="Genomic_DNA"/>
</dbReference>
<evidence type="ECO:0000313" key="1">
    <source>
        <dbReference type="EMBL" id="KAH7689003.1"/>
    </source>
</evidence>
<keyword evidence="2" id="KW-1185">Reference proteome</keyword>
<name>A0ACB7WL49_DIOAL</name>
<gene>
    <name evidence="1" type="ORF">IHE45_03G066900</name>
</gene>
<evidence type="ECO:0000313" key="2">
    <source>
        <dbReference type="Proteomes" id="UP000827976"/>
    </source>
</evidence>
<reference evidence="2" key="1">
    <citation type="journal article" date="2022" name="Nat. Commun.">
        <title>Chromosome evolution and the genetic basis of agronomically important traits in greater yam.</title>
        <authorList>
            <person name="Bredeson J.V."/>
            <person name="Lyons J.B."/>
            <person name="Oniyinde I.O."/>
            <person name="Okereke N.R."/>
            <person name="Kolade O."/>
            <person name="Nnabue I."/>
            <person name="Nwadili C.O."/>
            <person name="Hribova E."/>
            <person name="Parker M."/>
            <person name="Nwogha J."/>
            <person name="Shu S."/>
            <person name="Carlson J."/>
            <person name="Kariba R."/>
            <person name="Muthemba S."/>
            <person name="Knop K."/>
            <person name="Barton G.J."/>
            <person name="Sherwood A.V."/>
            <person name="Lopez-Montes A."/>
            <person name="Asiedu R."/>
            <person name="Jamnadass R."/>
            <person name="Muchugi A."/>
            <person name="Goodstein D."/>
            <person name="Egesi C.N."/>
            <person name="Featherston J."/>
            <person name="Asfaw A."/>
            <person name="Simpson G.G."/>
            <person name="Dolezel J."/>
            <person name="Hendre P.S."/>
            <person name="Van Deynze A."/>
            <person name="Kumar P.L."/>
            <person name="Obidiegwu J.E."/>
            <person name="Bhattacharjee R."/>
            <person name="Rokhsar D.S."/>
        </authorList>
    </citation>
    <scope>NUCLEOTIDE SEQUENCE [LARGE SCALE GENOMIC DNA]</scope>
    <source>
        <strain evidence="2">cv. TDa95/00328</strain>
    </source>
</reference>